<accession>A0A235BU15</accession>
<reference evidence="1 2" key="1">
    <citation type="submission" date="2017-07" db="EMBL/GenBank/DDBJ databases">
        <title>Recovery of genomes from metagenomes via a dereplication, aggregation, and scoring strategy.</title>
        <authorList>
            <person name="Sieber C.M."/>
            <person name="Probst A.J."/>
            <person name="Sharrar A."/>
            <person name="Thomas B.C."/>
            <person name="Hess M."/>
            <person name="Tringe S.G."/>
            <person name="Banfield J.F."/>
        </authorList>
    </citation>
    <scope>NUCLEOTIDE SEQUENCE [LARGE SCALE GENOMIC DNA]</scope>
    <source>
        <strain evidence="1">JGI_Cruoil_03_44_89</strain>
    </source>
</reference>
<comment type="caution">
    <text evidence="1">The sequence shown here is derived from an EMBL/GenBank/DDBJ whole genome shotgun (WGS) entry which is preliminary data.</text>
</comment>
<evidence type="ECO:0000313" key="2">
    <source>
        <dbReference type="Proteomes" id="UP000215215"/>
    </source>
</evidence>
<dbReference type="Proteomes" id="UP000215215">
    <property type="component" value="Unassembled WGS sequence"/>
</dbReference>
<proteinExistence type="predicted"/>
<gene>
    <name evidence="1" type="ORF">CH333_06705</name>
</gene>
<dbReference type="AlphaFoldDB" id="A0A235BU15"/>
<organism evidence="1 2">
    <name type="scientific">candidate division WOR-3 bacterium JGI_Cruoil_03_44_89</name>
    <dbReference type="NCBI Taxonomy" id="1973748"/>
    <lineage>
        <taxon>Bacteria</taxon>
        <taxon>Bacteria division WOR-3</taxon>
    </lineage>
</organism>
<protein>
    <submittedName>
        <fullName evidence="1">Uncharacterized protein</fullName>
    </submittedName>
</protein>
<dbReference type="EMBL" id="NOZQ01000147">
    <property type="protein sequence ID" value="OYD15045.1"/>
    <property type="molecule type" value="Genomic_DNA"/>
</dbReference>
<sequence>MFYIKNFSISLLFVSIPLNVIFAQTGAWISQSITGAPGGIALADCGETCAGVTWQNSQFVYFFDIDTSQWTEVDLGTPRNFHHLFANGNVVIAFADSL</sequence>
<name>A0A235BU15_UNCW3</name>
<feature type="non-terminal residue" evidence="1">
    <location>
        <position position="98"/>
    </location>
</feature>
<evidence type="ECO:0000313" key="1">
    <source>
        <dbReference type="EMBL" id="OYD15045.1"/>
    </source>
</evidence>